<dbReference type="EMBL" id="LWDL01000004">
    <property type="protein sequence ID" value="OQW54284.1"/>
    <property type="molecule type" value="Genomic_DNA"/>
</dbReference>
<evidence type="ECO:0000313" key="3">
    <source>
        <dbReference type="EMBL" id="OQW54284.1"/>
    </source>
</evidence>
<evidence type="ECO:0000256" key="1">
    <source>
        <dbReference type="ARBA" id="ARBA00023002"/>
    </source>
</evidence>
<dbReference type="Pfam" id="PF01266">
    <property type="entry name" value="DAO"/>
    <property type="match status" value="1"/>
</dbReference>
<protein>
    <recommendedName>
        <fullName evidence="2">FAD dependent oxidoreductase domain-containing protein</fullName>
    </recommendedName>
</protein>
<sequence>MEHKVDVIVLGAGMVGAASAAFLAERGLKVALVDRQAPGEGTSYGNAGVIDRSSLLPTAFPRHLPTLLRYLSGQTAHLHFNAGFVPRIAGWLFAYYRESSPERIAASAARLAPLAAHAIAEHKGLAARAGVSHLIRDTGWLHLYRTQGGFDSERRDHDLMRKYGVAVDELDSAGIAALEPHVKPVMTRAAYLSAASSTSDPGALAKAYVEHMQKLGGVFVTADAGGLVRRASGFALASENGVILGDQVVVALGPWAKEFLARFAVDVPIAVKRGYHMHYSAVGNAVPGRPMLDVEGGYNMTPMMKGIRITTGAEFNDRDAPPTPVQLDKAEAAARTLFPLDKRLEPQAWLGRRPNTPDGAPIIGATPGVPGMWLAVGHGHWGIGLGAATGRLVADLVSGSTPLVDPASLSLKRFT</sequence>
<dbReference type="RefSeq" id="WP_376801210.1">
    <property type="nucleotide sequence ID" value="NZ_DBNB01000009.1"/>
</dbReference>
<dbReference type="InterPro" id="IPR006076">
    <property type="entry name" value="FAD-dep_OxRdtase"/>
</dbReference>
<gene>
    <name evidence="3" type="ORF">A4S15_14380</name>
</gene>
<name>A0A1W9I4B6_9HYPH</name>
<dbReference type="PANTHER" id="PTHR13847:SF289">
    <property type="entry name" value="GLYCINE OXIDASE"/>
    <property type="match status" value="1"/>
</dbReference>
<organism evidence="3 4">
    <name type="scientific">Candidatus Raskinella chloraquaticus</name>
    <dbReference type="NCBI Taxonomy" id="1951219"/>
    <lineage>
        <taxon>Bacteria</taxon>
        <taxon>Pseudomonadati</taxon>
        <taxon>Pseudomonadota</taxon>
        <taxon>Alphaproteobacteria</taxon>
        <taxon>Hyphomicrobiales</taxon>
        <taxon>Phreatobacteraceae</taxon>
        <taxon>Candidatus Raskinella</taxon>
    </lineage>
</organism>
<dbReference type="Proteomes" id="UP000192872">
    <property type="component" value="Unassembled WGS sequence"/>
</dbReference>
<accession>A0A1W9I4B6</accession>
<dbReference type="STRING" id="1827387.A4S15_14380"/>
<dbReference type="SUPFAM" id="SSF54373">
    <property type="entry name" value="FAD-linked reductases, C-terminal domain"/>
    <property type="match status" value="1"/>
</dbReference>
<dbReference type="AlphaFoldDB" id="A0A1W9I4B6"/>
<feature type="domain" description="FAD dependent oxidoreductase" evidence="2">
    <location>
        <begin position="6"/>
        <end position="396"/>
    </location>
</feature>
<dbReference type="Gene3D" id="3.50.50.60">
    <property type="entry name" value="FAD/NAD(P)-binding domain"/>
    <property type="match status" value="2"/>
</dbReference>
<dbReference type="GO" id="GO:0005737">
    <property type="term" value="C:cytoplasm"/>
    <property type="evidence" value="ECO:0007669"/>
    <property type="project" value="TreeGrafter"/>
</dbReference>
<dbReference type="SUPFAM" id="SSF51905">
    <property type="entry name" value="FAD/NAD(P)-binding domain"/>
    <property type="match status" value="1"/>
</dbReference>
<dbReference type="InterPro" id="IPR036188">
    <property type="entry name" value="FAD/NAD-bd_sf"/>
</dbReference>
<evidence type="ECO:0000259" key="2">
    <source>
        <dbReference type="Pfam" id="PF01266"/>
    </source>
</evidence>
<keyword evidence="1" id="KW-0560">Oxidoreductase</keyword>
<dbReference type="GO" id="GO:0016491">
    <property type="term" value="F:oxidoreductase activity"/>
    <property type="evidence" value="ECO:0007669"/>
    <property type="project" value="UniProtKB-KW"/>
</dbReference>
<reference evidence="3 4" key="1">
    <citation type="journal article" date="2017" name="Water Res.">
        <title>Comammox in drinking water systems.</title>
        <authorList>
            <person name="Wang Y."/>
            <person name="Ma L."/>
            <person name="Mao Y."/>
            <person name="Jiang X."/>
            <person name="Xia Y."/>
            <person name="Yu K."/>
            <person name="Li B."/>
            <person name="Zhang T."/>
        </authorList>
    </citation>
    <scope>NUCLEOTIDE SEQUENCE [LARGE SCALE GENOMIC DNA]</scope>
    <source>
        <strain evidence="3">SG_bin8</strain>
    </source>
</reference>
<dbReference type="Gene3D" id="3.30.9.10">
    <property type="entry name" value="D-Amino Acid Oxidase, subunit A, domain 2"/>
    <property type="match status" value="1"/>
</dbReference>
<comment type="caution">
    <text evidence="3">The sequence shown here is derived from an EMBL/GenBank/DDBJ whole genome shotgun (WGS) entry which is preliminary data.</text>
</comment>
<evidence type="ECO:0000313" key="4">
    <source>
        <dbReference type="Proteomes" id="UP000192872"/>
    </source>
</evidence>
<proteinExistence type="predicted"/>
<dbReference type="PANTHER" id="PTHR13847">
    <property type="entry name" value="SARCOSINE DEHYDROGENASE-RELATED"/>
    <property type="match status" value="1"/>
</dbReference>